<evidence type="ECO:0000313" key="3">
    <source>
        <dbReference type="Proteomes" id="UP000199228"/>
    </source>
</evidence>
<protein>
    <recommendedName>
        <fullName evidence="1">PHP domain-containing protein</fullName>
    </recommendedName>
</protein>
<dbReference type="InterPro" id="IPR004013">
    <property type="entry name" value="PHP_dom"/>
</dbReference>
<dbReference type="PANTHER" id="PTHR42924:SF3">
    <property type="entry name" value="POLYMERASE_HISTIDINOL PHOSPHATASE N-TERMINAL DOMAIN-CONTAINING PROTEIN"/>
    <property type="match status" value="1"/>
</dbReference>
<dbReference type="STRING" id="1732.SAMN02910417_01814"/>
<dbReference type="InterPro" id="IPR016195">
    <property type="entry name" value="Pol/histidinol_Pase-like"/>
</dbReference>
<evidence type="ECO:0000259" key="1">
    <source>
        <dbReference type="Pfam" id="PF02811"/>
    </source>
</evidence>
<dbReference type="CDD" id="cd07432">
    <property type="entry name" value="PHP_HisPPase"/>
    <property type="match status" value="1"/>
</dbReference>
<gene>
    <name evidence="2" type="ORF">SAMN02910417_01814</name>
</gene>
<reference evidence="2 3" key="1">
    <citation type="submission" date="2016-10" db="EMBL/GenBank/DDBJ databases">
        <authorList>
            <person name="de Groot N.N."/>
        </authorList>
    </citation>
    <scope>NUCLEOTIDE SEQUENCE [LARGE SCALE GENOMIC DNA]</scope>
    <source>
        <strain evidence="2 3">DSM 3217</strain>
    </source>
</reference>
<dbReference type="GO" id="GO:0004534">
    <property type="term" value="F:5'-3' RNA exonuclease activity"/>
    <property type="evidence" value="ECO:0007669"/>
    <property type="project" value="TreeGrafter"/>
</dbReference>
<name>A0A1G6BVH4_EUBOX</name>
<dbReference type="GO" id="GO:0035312">
    <property type="term" value="F:5'-3' DNA exonuclease activity"/>
    <property type="evidence" value="ECO:0007669"/>
    <property type="project" value="TreeGrafter"/>
</dbReference>
<dbReference type="Gene3D" id="3.20.20.140">
    <property type="entry name" value="Metal-dependent hydrolases"/>
    <property type="match status" value="1"/>
</dbReference>
<dbReference type="Pfam" id="PF02811">
    <property type="entry name" value="PHP"/>
    <property type="match status" value="1"/>
</dbReference>
<dbReference type="InterPro" id="IPR052018">
    <property type="entry name" value="PHP_domain"/>
</dbReference>
<proteinExistence type="predicted"/>
<organism evidence="2 3">
    <name type="scientific">Eubacterium oxidoreducens</name>
    <dbReference type="NCBI Taxonomy" id="1732"/>
    <lineage>
        <taxon>Bacteria</taxon>
        <taxon>Bacillati</taxon>
        <taxon>Bacillota</taxon>
        <taxon>Clostridia</taxon>
        <taxon>Eubacteriales</taxon>
        <taxon>Eubacteriaceae</taxon>
        <taxon>Eubacterium</taxon>
    </lineage>
</organism>
<dbReference type="EMBL" id="FMXR01000013">
    <property type="protein sequence ID" value="SDB24602.1"/>
    <property type="molecule type" value="Genomic_DNA"/>
</dbReference>
<sequence>MTPENIAGMAYINGLDAVALTDHNSCKNCEAFLEATKKHGVLGICGMELTTAEEIHVLWLFESLEAAMRFDAFVEEHLLKVKNQIRIYGNQLLYGPGDRCLGEYDNLLIAGTDLSFEKMPQIWKEYGGIYLPAHINKPTTSLLSSFGMIPPDSEFTIYELNRPADKEQLCKEHPYLRGKKYLSDSDAHRLIEMRTEDNAYVLEVEEKSFEGIKRSLLL</sequence>
<evidence type="ECO:0000313" key="2">
    <source>
        <dbReference type="EMBL" id="SDB24602.1"/>
    </source>
</evidence>
<dbReference type="SUPFAM" id="SSF89550">
    <property type="entry name" value="PHP domain-like"/>
    <property type="match status" value="1"/>
</dbReference>
<accession>A0A1G6BVH4</accession>
<keyword evidence="3" id="KW-1185">Reference proteome</keyword>
<dbReference type="AlphaFoldDB" id="A0A1G6BVH4"/>
<dbReference type="PANTHER" id="PTHR42924">
    <property type="entry name" value="EXONUCLEASE"/>
    <property type="match status" value="1"/>
</dbReference>
<feature type="domain" description="PHP" evidence="1">
    <location>
        <begin position="2"/>
        <end position="59"/>
    </location>
</feature>
<dbReference type="Proteomes" id="UP000199228">
    <property type="component" value="Unassembled WGS sequence"/>
</dbReference>